<evidence type="ECO:0000313" key="2">
    <source>
        <dbReference type="Proteomes" id="UP000619486"/>
    </source>
</evidence>
<reference evidence="1" key="1">
    <citation type="journal article" date="2014" name="Int. J. Syst. Evol. Microbiol.">
        <title>Complete genome sequence of Corynebacterium casei LMG S-19264T (=DSM 44701T), isolated from a smear-ripened cheese.</title>
        <authorList>
            <consortium name="US DOE Joint Genome Institute (JGI-PGF)"/>
            <person name="Walter F."/>
            <person name="Albersmeier A."/>
            <person name="Kalinowski J."/>
            <person name="Ruckert C."/>
        </authorList>
    </citation>
    <scope>NUCLEOTIDE SEQUENCE</scope>
    <source>
        <strain evidence="1">JCM 3172</strain>
    </source>
</reference>
<proteinExistence type="predicted"/>
<reference evidence="1" key="2">
    <citation type="submission" date="2020-09" db="EMBL/GenBank/DDBJ databases">
        <authorList>
            <person name="Sun Q."/>
            <person name="Ohkuma M."/>
        </authorList>
    </citation>
    <scope>NUCLEOTIDE SEQUENCE</scope>
    <source>
        <strain evidence="1">JCM 3172</strain>
    </source>
</reference>
<dbReference type="Proteomes" id="UP000619486">
    <property type="component" value="Unassembled WGS sequence"/>
</dbReference>
<organism evidence="1 2">
    <name type="scientific">Streptomyces purpureus</name>
    <dbReference type="NCBI Taxonomy" id="1951"/>
    <lineage>
        <taxon>Bacteria</taxon>
        <taxon>Bacillati</taxon>
        <taxon>Actinomycetota</taxon>
        <taxon>Actinomycetes</taxon>
        <taxon>Kitasatosporales</taxon>
        <taxon>Streptomycetaceae</taxon>
        <taxon>Streptomyces</taxon>
    </lineage>
</organism>
<protein>
    <submittedName>
        <fullName evidence="1">Uncharacterized protein</fullName>
    </submittedName>
</protein>
<dbReference type="AlphaFoldDB" id="A0A918H2J3"/>
<gene>
    <name evidence="1" type="ORF">GCM10014713_23750</name>
</gene>
<comment type="caution">
    <text evidence="1">The sequence shown here is derived from an EMBL/GenBank/DDBJ whole genome shotgun (WGS) entry which is preliminary data.</text>
</comment>
<keyword evidence="2" id="KW-1185">Reference proteome</keyword>
<dbReference type="EMBL" id="BMQQ01000007">
    <property type="protein sequence ID" value="GGT29455.1"/>
    <property type="molecule type" value="Genomic_DNA"/>
</dbReference>
<sequence>MTQSDDWNAASTWGAGAPVAGTRWLREAADRSPPPRTAVRFVSCVRGADARRETVPGLLAAETRVVAMECLSSMSDM</sequence>
<accession>A0A918H2J3</accession>
<name>A0A918H2J3_9ACTN</name>
<evidence type="ECO:0000313" key="1">
    <source>
        <dbReference type="EMBL" id="GGT29455.1"/>
    </source>
</evidence>